<dbReference type="EMBL" id="AAGLCG010000078">
    <property type="protein sequence ID" value="EBP2342525.1"/>
    <property type="molecule type" value="Genomic_DNA"/>
</dbReference>
<gene>
    <name evidence="1" type="ORF">QQ56_21025</name>
</gene>
<name>A0A5U2WNW2_SALER</name>
<sequence>MKKIAVVDKKSIEYIPNIDRMIREKECRELTTLANSTRWNLEKEGKFPKRIKIGSAAVAYRLSEVQAWIKGEWKPEKASKPDQI</sequence>
<dbReference type="Gene3D" id="1.10.238.160">
    <property type="match status" value="1"/>
</dbReference>
<comment type="caution">
    <text evidence="1">The sequence shown here is derived from an EMBL/GenBank/DDBJ whole genome shotgun (WGS) entry which is preliminary data.</text>
</comment>
<protein>
    <submittedName>
        <fullName evidence="1">AlpA family phage regulatory protein</fullName>
    </submittedName>
</protein>
<dbReference type="InterPro" id="IPR010260">
    <property type="entry name" value="AlpA"/>
</dbReference>
<organism evidence="1">
    <name type="scientific">Salmonella enterica</name>
    <name type="common">Salmonella choleraesuis</name>
    <dbReference type="NCBI Taxonomy" id="28901"/>
    <lineage>
        <taxon>Bacteria</taxon>
        <taxon>Pseudomonadati</taxon>
        <taxon>Pseudomonadota</taxon>
        <taxon>Gammaproteobacteria</taxon>
        <taxon>Enterobacterales</taxon>
        <taxon>Enterobacteriaceae</taxon>
        <taxon>Salmonella</taxon>
    </lineage>
</organism>
<dbReference type="Pfam" id="PF05930">
    <property type="entry name" value="Phage_AlpA"/>
    <property type="match status" value="1"/>
</dbReference>
<proteinExistence type="predicted"/>
<accession>A0A5U2WNW2</accession>
<dbReference type="RefSeq" id="WP_080169296.1">
    <property type="nucleotide sequence ID" value="NZ_MXUX01000052.1"/>
</dbReference>
<dbReference type="AlphaFoldDB" id="A0A5U2WNW2"/>
<evidence type="ECO:0000313" key="1">
    <source>
        <dbReference type="EMBL" id="EBP2342525.1"/>
    </source>
</evidence>
<reference evidence="1" key="1">
    <citation type="submission" date="2018-07" db="EMBL/GenBank/DDBJ databases">
        <authorList>
            <consortium name="GenomeTrakr network: Whole genome sequencing for foodborne pathogen traceback"/>
        </authorList>
    </citation>
    <scope>NUCLEOTIDE SEQUENCE</scope>
    <source>
        <strain evidence="1">FLUFL-694</strain>
    </source>
</reference>